<dbReference type="EMBL" id="JACAQA010000043">
    <property type="protein sequence ID" value="NWB89249.1"/>
    <property type="molecule type" value="Genomic_DNA"/>
</dbReference>
<dbReference type="RefSeq" id="WP_177104518.1">
    <property type="nucleotide sequence ID" value="NZ_JACAQA010000043.1"/>
</dbReference>
<protein>
    <submittedName>
        <fullName evidence="2">Cupin domain-containing protein</fullName>
    </submittedName>
</protein>
<proteinExistence type="predicted"/>
<dbReference type="InterPro" id="IPR025979">
    <property type="entry name" value="ChrR-like_cupin_dom"/>
</dbReference>
<dbReference type="Gene3D" id="2.60.120.10">
    <property type="entry name" value="Jelly Rolls"/>
    <property type="match status" value="1"/>
</dbReference>
<gene>
    <name evidence="2" type="ORF">HX830_30745</name>
</gene>
<sequence>MPDNEAPSWKISAKNGIQGPVNGSLYHSSSADEWLPTAAEGFWIKPLFEDPERGEKTLLMKVDPGAQVASHTHAGELEQLFVLQGSFFDQERTLNVGDYCCRAPDAAHSTGSVQGAILLLIYTRR</sequence>
<name>A0A7Y7WX00_9PSED</name>
<organism evidence="2 3">
    <name type="scientific">Pseudomonas gingeri</name>
    <dbReference type="NCBI Taxonomy" id="117681"/>
    <lineage>
        <taxon>Bacteria</taxon>
        <taxon>Pseudomonadati</taxon>
        <taxon>Pseudomonadota</taxon>
        <taxon>Gammaproteobacteria</taxon>
        <taxon>Pseudomonadales</taxon>
        <taxon>Pseudomonadaceae</taxon>
        <taxon>Pseudomonas</taxon>
    </lineage>
</organism>
<dbReference type="Proteomes" id="UP000522864">
    <property type="component" value="Unassembled WGS sequence"/>
</dbReference>
<reference evidence="2 3" key="1">
    <citation type="submission" date="2020-04" db="EMBL/GenBank/DDBJ databases">
        <title>Molecular characterization of pseudomonads from Agaricus bisporus reveal novel blotch 2 pathogens in Western Europe.</title>
        <authorList>
            <person name="Taparia T."/>
            <person name="Krijger M."/>
            <person name="Haynes E."/>
            <person name="Elpinstone J.G."/>
            <person name="Noble R."/>
            <person name="Van Der Wolf J."/>
        </authorList>
    </citation>
    <scope>NUCLEOTIDE SEQUENCE [LARGE SCALE GENOMIC DNA]</scope>
    <source>
        <strain evidence="2 3">G9001</strain>
    </source>
</reference>
<dbReference type="InterPro" id="IPR011051">
    <property type="entry name" value="RmlC_Cupin_sf"/>
</dbReference>
<comment type="caution">
    <text evidence="2">The sequence shown here is derived from an EMBL/GenBank/DDBJ whole genome shotgun (WGS) entry which is preliminary data.</text>
</comment>
<accession>A0A7Y7WX00</accession>
<dbReference type="InterPro" id="IPR014710">
    <property type="entry name" value="RmlC-like_jellyroll"/>
</dbReference>
<dbReference type="Pfam" id="PF12973">
    <property type="entry name" value="Cupin_7"/>
    <property type="match status" value="1"/>
</dbReference>
<dbReference type="SUPFAM" id="SSF51182">
    <property type="entry name" value="RmlC-like cupins"/>
    <property type="match status" value="1"/>
</dbReference>
<dbReference type="AlphaFoldDB" id="A0A7Y7WX00"/>
<feature type="domain" description="ChrR-like cupin" evidence="1">
    <location>
        <begin position="28"/>
        <end position="118"/>
    </location>
</feature>
<evidence type="ECO:0000313" key="2">
    <source>
        <dbReference type="EMBL" id="NWB89249.1"/>
    </source>
</evidence>
<evidence type="ECO:0000259" key="1">
    <source>
        <dbReference type="Pfam" id="PF12973"/>
    </source>
</evidence>
<evidence type="ECO:0000313" key="3">
    <source>
        <dbReference type="Proteomes" id="UP000522864"/>
    </source>
</evidence>